<dbReference type="RefSeq" id="XP_060420881.1">
    <property type="nucleotide sequence ID" value="XM_060551256.1"/>
</dbReference>
<evidence type="ECO:0000313" key="2">
    <source>
        <dbReference type="EMBL" id="KAK1600385.1"/>
    </source>
</evidence>
<dbReference type="AlphaFoldDB" id="A0AAD8QDH3"/>
<name>A0AAD8QDH3_9PEZI</name>
<feature type="region of interest" description="Disordered" evidence="1">
    <location>
        <begin position="1"/>
        <end position="41"/>
    </location>
</feature>
<evidence type="ECO:0000313" key="3">
    <source>
        <dbReference type="Proteomes" id="UP001230504"/>
    </source>
</evidence>
<feature type="region of interest" description="Disordered" evidence="1">
    <location>
        <begin position="97"/>
        <end position="154"/>
    </location>
</feature>
<proteinExistence type="predicted"/>
<dbReference type="GeneID" id="85435496"/>
<keyword evidence="3" id="KW-1185">Reference proteome</keyword>
<protein>
    <submittedName>
        <fullName evidence="2">Uncharacterized protein</fullName>
    </submittedName>
</protein>
<evidence type="ECO:0000256" key="1">
    <source>
        <dbReference type="SAM" id="MobiDB-lite"/>
    </source>
</evidence>
<comment type="caution">
    <text evidence="2">The sequence shown here is derived from an EMBL/GenBank/DDBJ whole genome shotgun (WGS) entry which is preliminary data.</text>
</comment>
<sequence length="154" mass="17161">MNLSLFPEDDMSDKEGPRNDTRGWARGHTKGSMARRTGNDDLRRQMSIEWFGKQREEKSQAVARRMTILFPLGTAQNSPKPNLSWCGLDITVRRQGPSFSTLTSATRRRAPKDSGGGGGRRRSTADSAIVLLHGSKRRSLSSAQREVPPDQPRL</sequence>
<accession>A0AAD8QDH3</accession>
<gene>
    <name evidence="2" type="ORF">LY79DRAFT_17609</name>
</gene>
<dbReference type="Proteomes" id="UP001230504">
    <property type="component" value="Unassembled WGS sequence"/>
</dbReference>
<dbReference type="EMBL" id="JAHLJV010000001">
    <property type="protein sequence ID" value="KAK1600385.1"/>
    <property type="molecule type" value="Genomic_DNA"/>
</dbReference>
<reference evidence="2" key="1">
    <citation type="submission" date="2021-06" db="EMBL/GenBank/DDBJ databases">
        <title>Comparative genomics, transcriptomics and evolutionary studies reveal genomic signatures of adaptation to plant cell wall in hemibiotrophic fungi.</title>
        <authorList>
            <consortium name="DOE Joint Genome Institute"/>
            <person name="Baroncelli R."/>
            <person name="Diaz J.F."/>
            <person name="Benocci T."/>
            <person name="Peng M."/>
            <person name="Battaglia E."/>
            <person name="Haridas S."/>
            <person name="Andreopoulos W."/>
            <person name="Labutti K."/>
            <person name="Pangilinan J."/>
            <person name="Floch G.L."/>
            <person name="Makela M.R."/>
            <person name="Henrissat B."/>
            <person name="Grigoriev I.V."/>
            <person name="Crouch J.A."/>
            <person name="De Vries R.P."/>
            <person name="Sukno S.A."/>
            <person name="Thon M.R."/>
        </authorList>
    </citation>
    <scope>NUCLEOTIDE SEQUENCE</scope>
    <source>
        <strain evidence="2">CBS 125086</strain>
    </source>
</reference>
<feature type="compositionally biased region" description="Basic and acidic residues" evidence="1">
    <location>
        <begin position="13"/>
        <end position="23"/>
    </location>
</feature>
<organism evidence="2 3">
    <name type="scientific">Colletotrichum navitas</name>
    <dbReference type="NCBI Taxonomy" id="681940"/>
    <lineage>
        <taxon>Eukaryota</taxon>
        <taxon>Fungi</taxon>
        <taxon>Dikarya</taxon>
        <taxon>Ascomycota</taxon>
        <taxon>Pezizomycotina</taxon>
        <taxon>Sordariomycetes</taxon>
        <taxon>Hypocreomycetidae</taxon>
        <taxon>Glomerellales</taxon>
        <taxon>Glomerellaceae</taxon>
        <taxon>Colletotrichum</taxon>
        <taxon>Colletotrichum graminicola species complex</taxon>
    </lineage>
</organism>